<keyword evidence="4" id="KW-0804">Transcription</keyword>
<evidence type="ECO:0000313" key="7">
    <source>
        <dbReference type="Proteomes" id="UP000682739"/>
    </source>
</evidence>
<accession>A0A975DCY4</accession>
<dbReference type="GO" id="GO:0043565">
    <property type="term" value="F:sequence-specific DNA binding"/>
    <property type="evidence" value="ECO:0007669"/>
    <property type="project" value="TreeGrafter"/>
</dbReference>
<evidence type="ECO:0000256" key="2">
    <source>
        <dbReference type="ARBA" id="ARBA00023015"/>
    </source>
</evidence>
<feature type="domain" description="HTH lysR-type" evidence="5">
    <location>
        <begin position="13"/>
        <end position="62"/>
    </location>
</feature>
<dbReference type="Pfam" id="PF00126">
    <property type="entry name" value="HTH_1"/>
    <property type="match status" value="1"/>
</dbReference>
<name>A0A975DCY4_9GAMM</name>
<dbReference type="SUPFAM" id="SSF46785">
    <property type="entry name" value="Winged helix' DNA-binding domain"/>
    <property type="match status" value="1"/>
</dbReference>
<dbReference type="KEGG" id="psym:J1N51_05270"/>
<dbReference type="SUPFAM" id="SSF53850">
    <property type="entry name" value="Periplasmic binding protein-like II"/>
    <property type="match status" value="1"/>
</dbReference>
<evidence type="ECO:0000256" key="1">
    <source>
        <dbReference type="ARBA" id="ARBA00009437"/>
    </source>
</evidence>
<dbReference type="Proteomes" id="UP000682739">
    <property type="component" value="Chromosome"/>
</dbReference>
<keyword evidence="2" id="KW-0805">Transcription regulation</keyword>
<dbReference type="AlphaFoldDB" id="A0A975DCY4"/>
<dbReference type="GO" id="GO:0006351">
    <property type="term" value="P:DNA-templated transcription"/>
    <property type="evidence" value="ECO:0007669"/>
    <property type="project" value="TreeGrafter"/>
</dbReference>
<gene>
    <name evidence="6" type="ORF">J1N51_05270</name>
</gene>
<dbReference type="Pfam" id="PF03466">
    <property type="entry name" value="LysR_substrate"/>
    <property type="match status" value="1"/>
</dbReference>
<evidence type="ECO:0000313" key="6">
    <source>
        <dbReference type="EMBL" id="QTH64867.1"/>
    </source>
</evidence>
<reference evidence="6" key="1">
    <citation type="submission" date="2021-03" db="EMBL/GenBank/DDBJ databases">
        <title>Description of Psychrosphaera ytuae sp. nov. isolated from deep sea sediment of South China Sea.</title>
        <authorList>
            <person name="Zhang J."/>
            <person name="Xu X.-D."/>
        </authorList>
    </citation>
    <scope>NUCLEOTIDE SEQUENCE</scope>
    <source>
        <strain evidence="6">MTZ26</strain>
    </source>
</reference>
<dbReference type="FunFam" id="1.10.10.10:FF:000001">
    <property type="entry name" value="LysR family transcriptional regulator"/>
    <property type="match status" value="1"/>
</dbReference>
<dbReference type="PROSITE" id="PS50931">
    <property type="entry name" value="HTH_LYSR"/>
    <property type="match status" value="1"/>
</dbReference>
<dbReference type="Gene3D" id="3.40.190.290">
    <property type="match status" value="1"/>
</dbReference>
<keyword evidence="7" id="KW-1185">Reference proteome</keyword>
<dbReference type="EMBL" id="CP072110">
    <property type="protein sequence ID" value="QTH64867.1"/>
    <property type="molecule type" value="Genomic_DNA"/>
</dbReference>
<dbReference type="InterPro" id="IPR005119">
    <property type="entry name" value="LysR_subst-bd"/>
</dbReference>
<comment type="similarity">
    <text evidence="1">Belongs to the LysR transcriptional regulatory family.</text>
</comment>
<dbReference type="InterPro" id="IPR058163">
    <property type="entry name" value="LysR-type_TF_proteobact-type"/>
</dbReference>
<dbReference type="RefSeq" id="WP_208832921.1">
    <property type="nucleotide sequence ID" value="NZ_CP072110.1"/>
</dbReference>
<protein>
    <submittedName>
        <fullName evidence="6">LysR family transcriptional regulator</fullName>
    </submittedName>
</protein>
<evidence type="ECO:0000256" key="3">
    <source>
        <dbReference type="ARBA" id="ARBA00023125"/>
    </source>
</evidence>
<keyword evidence="3" id="KW-0238">DNA-binding</keyword>
<dbReference type="InterPro" id="IPR000847">
    <property type="entry name" value="LysR_HTH_N"/>
</dbReference>
<evidence type="ECO:0000259" key="5">
    <source>
        <dbReference type="PROSITE" id="PS50931"/>
    </source>
</evidence>
<evidence type="ECO:0000256" key="4">
    <source>
        <dbReference type="ARBA" id="ARBA00023163"/>
    </source>
</evidence>
<dbReference type="InterPro" id="IPR036390">
    <property type="entry name" value="WH_DNA-bd_sf"/>
</dbReference>
<organism evidence="6 7">
    <name type="scientific">Psychrosphaera ytuae</name>
    <dbReference type="NCBI Taxonomy" id="2820710"/>
    <lineage>
        <taxon>Bacteria</taxon>
        <taxon>Pseudomonadati</taxon>
        <taxon>Pseudomonadota</taxon>
        <taxon>Gammaproteobacteria</taxon>
        <taxon>Alteromonadales</taxon>
        <taxon>Pseudoalteromonadaceae</taxon>
        <taxon>Psychrosphaera</taxon>
    </lineage>
</organism>
<dbReference type="InterPro" id="IPR036388">
    <property type="entry name" value="WH-like_DNA-bd_sf"/>
</dbReference>
<dbReference type="CDD" id="cd08422">
    <property type="entry name" value="PBP2_CrgA_like"/>
    <property type="match status" value="1"/>
</dbReference>
<proteinExistence type="inferred from homology"/>
<sequence>MSNSHSFDGITEFVAVAETQGFSSAARKLKVSTSHVSRQIAKVEKRLGVALFARSTRNVKMTDAGQRYYQHCQVLLDGIAHANEEVGSQQVALSGTLRVSAAGEFAEQYIVPALIEFGALHPDLTIDMDFNSNMADFIQEGIDFSIRYGRLNDSTLIARRLVDRKMLAAASPGYLAKHSRPQHPDELKNHSCIISNNEHWRFTVEGKEHFVKVHPKWRSNSGRSLVKAAEAGLGICYMPRSSYGDSLQNKSLTPILEPYWSDKATTWIVYANRQFLPLRARLAIEFLVERFADWQE</sequence>
<dbReference type="GO" id="GO:0003700">
    <property type="term" value="F:DNA-binding transcription factor activity"/>
    <property type="evidence" value="ECO:0007669"/>
    <property type="project" value="InterPro"/>
</dbReference>
<dbReference type="Gene3D" id="1.10.10.10">
    <property type="entry name" value="Winged helix-like DNA-binding domain superfamily/Winged helix DNA-binding domain"/>
    <property type="match status" value="1"/>
</dbReference>
<dbReference type="PANTHER" id="PTHR30537:SF10">
    <property type="entry name" value="TRANSCRIPTIONAL REGULATOR-RELATED"/>
    <property type="match status" value="1"/>
</dbReference>
<dbReference type="PANTHER" id="PTHR30537">
    <property type="entry name" value="HTH-TYPE TRANSCRIPTIONAL REGULATOR"/>
    <property type="match status" value="1"/>
</dbReference>